<keyword evidence="1" id="KW-0812">Transmembrane</keyword>
<keyword evidence="1" id="KW-0472">Membrane</keyword>
<evidence type="ECO:0000313" key="3">
    <source>
        <dbReference type="Proteomes" id="UP001623290"/>
    </source>
</evidence>
<proteinExistence type="predicted"/>
<reference evidence="2 3" key="1">
    <citation type="submission" date="2023-09" db="EMBL/GenBank/DDBJ databases">
        <title>Thioclava shenzhenensis sp. nov., a multidrug resistant bacteria-antagonizing species isolated from coastal seawater.</title>
        <authorList>
            <person name="Long M."/>
        </authorList>
    </citation>
    <scope>NUCLEOTIDE SEQUENCE [LARGE SCALE GENOMIC DNA]</scope>
    <source>
        <strain evidence="2 3">FTW29</strain>
    </source>
</reference>
<organism evidence="2 3">
    <name type="scientific">Thioclava litoralis</name>
    <dbReference type="NCBI Taxonomy" id="3076557"/>
    <lineage>
        <taxon>Bacteria</taxon>
        <taxon>Pseudomonadati</taxon>
        <taxon>Pseudomonadota</taxon>
        <taxon>Alphaproteobacteria</taxon>
        <taxon>Rhodobacterales</taxon>
        <taxon>Paracoccaceae</taxon>
        <taxon>Thioclava</taxon>
    </lineage>
</organism>
<keyword evidence="3" id="KW-1185">Reference proteome</keyword>
<feature type="transmembrane region" description="Helical" evidence="1">
    <location>
        <begin position="27"/>
        <end position="46"/>
    </location>
</feature>
<sequence>MRKIMLSQAALPQAALAQTASMARHRPLAIAILGLAMLGLPAAGFAQDAKLYADAVNPDAGYLRVIMPGKSSAIVAGDSFSELDDGVSPYVMIDTPGTIAVSAGAAQGEAEVGKGSWNTYLITASGEGHMVTDPLTHSPAQADVTFYNISDLDDVDLYVPAAKRAAMTDIDTGTGEWIALKAPLSLEFQVRHGEDVLASVADVALVRREGTTLVFRGQSGRYELVALKAATKAN</sequence>
<dbReference type="Proteomes" id="UP001623290">
    <property type="component" value="Chromosome"/>
</dbReference>
<dbReference type="EMBL" id="CP135443">
    <property type="protein sequence ID" value="WRY33556.1"/>
    <property type="molecule type" value="Genomic_DNA"/>
</dbReference>
<keyword evidence="1" id="KW-1133">Transmembrane helix</keyword>
<evidence type="ECO:0000256" key="1">
    <source>
        <dbReference type="SAM" id="Phobius"/>
    </source>
</evidence>
<gene>
    <name evidence="2" type="ORF">RPE78_12870</name>
</gene>
<name>A0ABZ1E173_9RHOB</name>
<evidence type="ECO:0000313" key="2">
    <source>
        <dbReference type="EMBL" id="WRY33556.1"/>
    </source>
</evidence>
<protein>
    <recommendedName>
        <fullName evidence="4">Alginate biosynthesis protein AlgF</fullName>
    </recommendedName>
</protein>
<dbReference type="RefSeq" id="WP_406720779.1">
    <property type="nucleotide sequence ID" value="NZ_CP135443.1"/>
</dbReference>
<evidence type="ECO:0008006" key="4">
    <source>
        <dbReference type="Google" id="ProtNLM"/>
    </source>
</evidence>
<accession>A0ABZ1E173</accession>